<organism evidence="2">
    <name type="scientific">Anguilla anguilla</name>
    <name type="common">European freshwater eel</name>
    <name type="synonym">Muraena anguilla</name>
    <dbReference type="NCBI Taxonomy" id="7936"/>
    <lineage>
        <taxon>Eukaryota</taxon>
        <taxon>Metazoa</taxon>
        <taxon>Chordata</taxon>
        <taxon>Craniata</taxon>
        <taxon>Vertebrata</taxon>
        <taxon>Euteleostomi</taxon>
        <taxon>Actinopterygii</taxon>
        <taxon>Neopterygii</taxon>
        <taxon>Teleostei</taxon>
        <taxon>Anguilliformes</taxon>
        <taxon>Anguillidae</taxon>
        <taxon>Anguilla</taxon>
    </lineage>
</organism>
<proteinExistence type="predicted"/>
<feature type="region of interest" description="Disordered" evidence="1">
    <location>
        <begin position="1"/>
        <end position="47"/>
    </location>
</feature>
<dbReference type="AlphaFoldDB" id="A0A0E9QSB2"/>
<dbReference type="EMBL" id="GBXM01089407">
    <property type="protein sequence ID" value="JAH19170.1"/>
    <property type="molecule type" value="Transcribed_RNA"/>
</dbReference>
<name>A0A0E9QSB2_ANGAN</name>
<accession>A0A0E9QSB2</accession>
<reference evidence="2" key="1">
    <citation type="submission" date="2014-11" db="EMBL/GenBank/DDBJ databases">
        <authorList>
            <person name="Amaro Gonzalez C."/>
        </authorList>
    </citation>
    <scope>NUCLEOTIDE SEQUENCE</scope>
</reference>
<reference evidence="2" key="2">
    <citation type="journal article" date="2015" name="Fish Shellfish Immunol.">
        <title>Early steps in the European eel (Anguilla anguilla)-Vibrio vulnificus interaction in the gills: Role of the RtxA13 toxin.</title>
        <authorList>
            <person name="Callol A."/>
            <person name="Pajuelo D."/>
            <person name="Ebbesson L."/>
            <person name="Teles M."/>
            <person name="MacKenzie S."/>
            <person name="Amaro C."/>
        </authorList>
    </citation>
    <scope>NUCLEOTIDE SEQUENCE</scope>
</reference>
<evidence type="ECO:0000313" key="2">
    <source>
        <dbReference type="EMBL" id="JAH19170.1"/>
    </source>
</evidence>
<evidence type="ECO:0000256" key="1">
    <source>
        <dbReference type="SAM" id="MobiDB-lite"/>
    </source>
</evidence>
<protein>
    <submittedName>
        <fullName evidence="2">Uncharacterized protein</fullName>
    </submittedName>
</protein>
<sequence length="47" mass="5173">MGGGEVVKGRVTLPDAELTLRGGSERESSPSERQGQQHRCQGRHNRK</sequence>